<dbReference type="GO" id="GO:0005737">
    <property type="term" value="C:cytoplasm"/>
    <property type="evidence" value="ECO:0007669"/>
    <property type="project" value="TreeGrafter"/>
</dbReference>
<dbReference type="InterPro" id="IPR000873">
    <property type="entry name" value="AMP-dep_synth/lig_dom"/>
</dbReference>
<evidence type="ECO:0000259" key="1">
    <source>
        <dbReference type="Pfam" id="PF00501"/>
    </source>
</evidence>
<dbReference type="RefSeq" id="WP_142835807.1">
    <property type="nucleotide sequence ID" value="NZ_VFSV01000041.1"/>
</dbReference>
<dbReference type="OrthoDB" id="9803968at2"/>
<dbReference type="SUPFAM" id="SSF56801">
    <property type="entry name" value="Acetyl-CoA synthetase-like"/>
    <property type="match status" value="1"/>
</dbReference>
<dbReference type="Gene3D" id="3.40.50.12780">
    <property type="entry name" value="N-terminal domain of ligase-like"/>
    <property type="match status" value="1"/>
</dbReference>
<gene>
    <name evidence="2" type="ORF">FEV53_16090</name>
</gene>
<dbReference type="GO" id="GO:0044550">
    <property type="term" value="P:secondary metabolite biosynthetic process"/>
    <property type="evidence" value="ECO:0007669"/>
    <property type="project" value="TreeGrafter"/>
</dbReference>
<evidence type="ECO:0000313" key="2">
    <source>
        <dbReference type="EMBL" id="TRD15496.1"/>
    </source>
</evidence>
<accession>A0A547PMX9</accession>
<comment type="caution">
    <text evidence="2">The sequence shown here is derived from an EMBL/GenBank/DDBJ whole genome shotgun (WGS) entry which is preliminary data.</text>
</comment>
<dbReference type="Pfam" id="PF00501">
    <property type="entry name" value="AMP-binding"/>
    <property type="match status" value="1"/>
</dbReference>
<feature type="domain" description="AMP-dependent synthetase/ligase" evidence="1">
    <location>
        <begin position="67"/>
        <end position="400"/>
    </location>
</feature>
<name>A0A547PMX9_9RHOB</name>
<dbReference type="PANTHER" id="PTHR45527">
    <property type="entry name" value="NONRIBOSOMAL PEPTIDE SYNTHETASE"/>
    <property type="match status" value="1"/>
</dbReference>
<dbReference type="Proteomes" id="UP000318590">
    <property type="component" value="Unassembled WGS sequence"/>
</dbReference>
<dbReference type="InterPro" id="IPR042099">
    <property type="entry name" value="ANL_N_sf"/>
</dbReference>
<dbReference type="Gene3D" id="3.30.300.30">
    <property type="match status" value="1"/>
</dbReference>
<evidence type="ECO:0000313" key="3">
    <source>
        <dbReference type="Proteomes" id="UP000318590"/>
    </source>
</evidence>
<reference evidence="2 3" key="1">
    <citation type="submission" date="2019-06" db="EMBL/GenBank/DDBJ databases">
        <title>Paenimaribius caenipelagi gen. nov., sp. nov., isolated from a tidal flat.</title>
        <authorList>
            <person name="Yoon J.-H."/>
        </authorList>
    </citation>
    <scope>NUCLEOTIDE SEQUENCE [LARGE SCALE GENOMIC DNA]</scope>
    <source>
        <strain evidence="2 3">JBTF-M29</strain>
    </source>
</reference>
<dbReference type="EMBL" id="VFSV01000041">
    <property type="protein sequence ID" value="TRD15496.1"/>
    <property type="molecule type" value="Genomic_DNA"/>
</dbReference>
<organism evidence="2 3">
    <name type="scientific">Palleronia caenipelagi</name>
    <dbReference type="NCBI Taxonomy" id="2489174"/>
    <lineage>
        <taxon>Bacteria</taxon>
        <taxon>Pseudomonadati</taxon>
        <taxon>Pseudomonadota</taxon>
        <taxon>Alphaproteobacteria</taxon>
        <taxon>Rhodobacterales</taxon>
        <taxon>Roseobacteraceae</taxon>
        <taxon>Palleronia</taxon>
    </lineage>
</organism>
<dbReference type="AlphaFoldDB" id="A0A547PMX9"/>
<proteinExistence type="predicted"/>
<protein>
    <submittedName>
        <fullName evidence="2">AMP-binding protein</fullName>
    </submittedName>
</protein>
<keyword evidence="3" id="KW-1185">Reference proteome</keyword>
<dbReference type="GO" id="GO:0043041">
    <property type="term" value="P:amino acid activation for nonribosomal peptide biosynthetic process"/>
    <property type="evidence" value="ECO:0007669"/>
    <property type="project" value="TreeGrafter"/>
</dbReference>
<dbReference type="InterPro" id="IPR045851">
    <property type="entry name" value="AMP-bd_C_sf"/>
</dbReference>
<sequence length="547" mass="58990">MKDFPQFDAPAPRALVPVFGADLDDRPEHYDDPLNGLSALDQLKFRKFGWGPQIAPRFATITDAINHQIATQPDAMAVTHLGQSLTYEGLGVAADRVANRLRALGVKRGDSVCLYLRRSLPMVVGILATLRLGASYVPQHVGIAPPEMLRHIGQATGARVILTLAELADDVPVGEGQTVVSLEDVMADPAYDMPHLSTSARRPSPQDVAIVLFTSGTTGVPNGVQVTHRNLCNILQTAPGDMGMGPGKKVGQILSIAFDMAAWETLGALSNGATLVIRGKSIQETAEQVDVLIATPSILASLDASRCTQVQIVAVAGEPCPRPVADLWSSFCTFHNSCGPTETTIINTAEPHHPQKPVLSIGRPTPNNTVYVLDDDLRPLPIGEKGEMWAGGDCVTLGYLGNAELTSERYRPDPFRPGHLMFRTRDLGRWTETGELEHFGRVDDLVKIRGFRVELDAVSGALEGAGGCTQAVTLKYDNRRLVSFVTPAHADLDAARAAIAAKLPYYCMPARIQTMDALPRTPRGKLDKRLLLEMARADLDPAGEESL</sequence>
<dbReference type="GO" id="GO:0031177">
    <property type="term" value="F:phosphopantetheine binding"/>
    <property type="evidence" value="ECO:0007669"/>
    <property type="project" value="TreeGrafter"/>
</dbReference>
<dbReference type="PANTHER" id="PTHR45527:SF1">
    <property type="entry name" value="FATTY ACID SYNTHASE"/>
    <property type="match status" value="1"/>
</dbReference>